<feature type="transmembrane region" description="Helical" evidence="20">
    <location>
        <begin position="169"/>
        <end position="191"/>
    </location>
</feature>
<gene>
    <name evidence="21" type="ORF">HOLleu_12110</name>
</gene>
<evidence type="ECO:0000256" key="12">
    <source>
        <dbReference type="ARBA" id="ARBA00050407"/>
    </source>
</evidence>
<feature type="transmembrane region" description="Helical" evidence="20">
    <location>
        <begin position="427"/>
        <end position="447"/>
    </location>
</feature>
<evidence type="ECO:0000256" key="10">
    <source>
        <dbReference type="ARBA" id="ARBA00023157"/>
    </source>
</evidence>
<keyword evidence="7" id="KW-0029">Amino-acid transport</keyword>
<evidence type="ECO:0000256" key="7">
    <source>
        <dbReference type="ARBA" id="ARBA00022970"/>
    </source>
</evidence>
<keyword evidence="4" id="KW-1003">Cell membrane</keyword>
<keyword evidence="6 20" id="KW-0812">Transmembrane</keyword>
<dbReference type="InterPro" id="IPR002293">
    <property type="entry name" value="AA/rel_permease1"/>
</dbReference>
<evidence type="ECO:0000256" key="14">
    <source>
        <dbReference type="ARBA" id="ARBA00051885"/>
    </source>
</evidence>
<evidence type="ECO:0000256" key="18">
    <source>
        <dbReference type="ARBA" id="ARBA00079117"/>
    </source>
</evidence>
<evidence type="ECO:0000256" key="17">
    <source>
        <dbReference type="ARBA" id="ARBA00078584"/>
    </source>
</evidence>
<evidence type="ECO:0000256" key="1">
    <source>
        <dbReference type="ARBA" id="ARBA00004475"/>
    </source>
</evidence>
<evidence type="ECO:0000256" key="16">
    <source>
        <dbReference type="ARBA" id="ARBA00071314"/>
    </source>
</evidence>
<keyword evidence="11" id="KW-0966">Cell projection</keyword>
<feature type="transmembrane region" description="Helical" evidence="20">
    <location>
        <begin position="371"/>
        <end position="389"/>
    </location>
</feature>
<sequence length="496" mass="54338">MQTFKTDTMGGSVILRKQVNLFDCFVLIVGTVIGSGIFISPKGVLENTGTVGWALIVWAVCGVFSTLGALCYAELGSSIQKSGGDYTYIMDSAGPIFAFLRVWTSILAVRTASNAVLSITAATYLTSPLFTDCENGVPFAITRMLACTILIATTFCNSISVPLTRKVQIIFTVAKLLGLAIIILSGIVLLIQGNTSNFQNAFNVKEVDWKQLPLAFYSGLFAYSGWQYTTNITEEMINPGKIIPKSIIAAMACITFVYLTTNVAYFAALSPEEVLRSDAVAVSYGFRVLGNWWLLMPLAVALSCIGSINGGVFTASRQFYVAARDGQFPEVFSMVHIDNKTPLPAAAIILPIGSLMLVSDSVYSLINFLSFSRWVFIAMATASLPYFRWKYPDAERPFKVPLVIPVIFILMAVFMVGGSIYSAPRDVGIGIIMTLSGIPVWFICVWWENKPRKITEVFDKVTIFLQRTLYVVPPDEPTGHTFDVTDDETSSKIEES</sequence>
<keyword evidence="10" id="KW-1015">Disulfide bond</keyword>
<evidence type="ECO:0000256" key="19">
    <source>
        <dbReference type="ARBA" id="ARBA00080978"/>
    </source>
</evidence>
<comment type="subunit">
    <text evidence="15">Disulfide-linked heterodimer with the amino acid transport protein SLC3A2/4F2hc; this interaction mediates cell membrane localization.</text>
</comment>
<protein>
    <recommendedName>
        <fullName evidence="16">Cystine/glutamate transporter</fullName>
    </recommendedName>
    <alternativeName>
        <fullName evidence="18">Amino acid transport system xc-</fullName>
    </alternativeName>
    <alternativeName>
        <fullName evidence="19">Solute carrier family 7 member 11</fullName>
    </alternativeName>
    <alternativeName>
        <fullName evidence="17">xCT</fullName>
    </alternativeName>
</protein>
<evidence type="ECO:0000256" key="5">
    <source>
        <dbReference type="ARBA" id="ARBA00022553"/>
    </source>
</evidence>
<evidence type="ECO:0000256" key="2">
    <source>
        <dbReference type="ARBA" id="ARBA00007040"/>
    </source>
</evidence>
<evidence type="ECO:0000256" key="15">
    <source>
        <dbReference type="ARBA" id="ARBA00065438"/>
    </source>
</evidence>
<feature type="transmembrane region" description="Helical" evidence="20">
    <location>
        <begin position="51"/>
        <end position="75"/>
    </location>
</feature>
<feature type="transmembrane region" description="Helical" evidence="20">
    <location>
        <begin position="247"/>
        <end position="268"/>
    </location>
</feature>
<keyword evidence="8 20" id="KW-1133">Transmembrane helix</keyword>
<proteinExistence type="inferred from homology"/>
<feature type="transmembrane region" description="Helical" evidence="20">
    <location>
        <begin position="21"/>
        <end position="39"/>
    </location>
</feature>
<keyword evidence="5" id="KW-0597">Phosphoprotein</keyword>
<name>A0A9Q1CAD1_HOLLE</name>
<dbReference type="GO" id="GO:0031528">
    <property type="term" value="C:microvillus membrane"/>
    <property type="evidence" value="ECO:0007669"/>
    <property type="project" value="UniProtKB-SubCell"/>
</dbReference>
<comment type="catalytic activity">
    <reaction evidence="14">
        <text>an L-alpha-amino acid(in) + L-kynurenine(out) = an L-alpha-amino acid(out) + L-kynurenine(in)</text>
        <dbReference type="Rhea" id="RHEA:71191"/>
        <dbReference type="ChEBI" id="CHEBI:57959"/>
        <dbReference type="ChEBI" id="CHEBI:59869"/>
    </reaction>
</comment>
<evidence type="ECO:0000256" key="3">
    <source>
        <dbReference type="ARBA" id="ARBA00022448"/>
    </source>
</evidence>
<dbReference type="PANTHER" id="PTHR11785:SF375">
    <property type="entry name" value="AMINO ACID TRANSPORTER"/>
    <property type="match status" value="1"/>
</dbReference>
<comment type="similarity">
    <text evidence="2">Belongs to the amino acid-polyamine-organocation (APC) superfamily. L-type amino acid transporter (LAT) (TC 2.A.3.8) family.</text>
</comment>
<evidence type="ECO:0000256" key="4">
    <source>
        <dbReference type="ARBA" id="ARBA00022475"/>
    </source>
</evidence>
<evidence type="ECO:0000256" key="8">
    <source>
        <dbReference type="ARBA" id="ARBA00022989"/>
    </source>
</evidence>
<dbReference type="InterPro" id="IPR050598">
    <property type="entry name" value="AminoAcid_Transporter"/>
</dbReference>
<dbReference type="GO" id="GO:0043067">
    <property type="term" value="P:regulation of programmed cell death"/>
    <property type="evidence" value="ECO:0007669"/>
    <property type="project" value="UniProtKB-ARBA"/>
</dbReference>
<organism evidence="21 22">
    <name type="scientific">Holothuria leucospilota</name>
    <name type="common">Black long sea cucumber</name>
    <name type="synonym">Mertensiothuria leucospilota</name>
    <dbReference type="NCBI Taxonomy" id="206669"/>
    <lineage>
        <taxon>Eukaryota</taxon>
        <taxon>Metazoa</taxon>
        <taxon>Echinodermata</taxon>
        <taxon>Eleutherozoa</taxon>
        <taxon>Echinozoa</taxon>
        <taxon>Holothuroidea</taxon>
        <taxon>Aspidochirotacea</taxon>
        <taxon>Aspidochirotida</taxon>
        <taxon>Holothuriidae</taxon>
        <taxon>Holothuria</taxon>
    </lineage>
</organism>
<dbReference type="FunFam" id="1.20.1740.10:FF:000027">
    <property type="entry name" value="cystine/glutamate transporter isoform X1"/>
    <property type="match status" value="1"/>
</dbReference>
<dbReference type="Gene3D" id="1.20.1740.10">
    <property type="entry name" value="Amino acid/polyamine transporter I"/>
    <property type="match status" value="1"/>
</dbReference>
<dbReference type="OrthoDB" id="10062876at2759"/>
<keyword evidence="22" id="KW-1185">Reference proteome</keyword>
<reference evidence="21" key="1">
    <citation type="submission" date="2021-10" db="EMBL/GenBank/DDBJ databases">
        <title>Tropical sea cucumber genome reveals ecological adaptation and Cuvierian tubules defense mechanism.</title>
        <authorList>
            <person name="Chen T."/>
        </authorList>
    </citation>
    <scope>NUCLEOTIDE SEQUENCE</scope>
    <source>
        <strain evidence="21">Nanhai2018</strain>
        <tissue evidence="21">Muscle</tissue>
    </source>
</reference>
<evidence type="ECO:0000256" key="11">
    <source>
        <dbReference type="ARBA" id="ARBA00023273"/>
    </source>
</evidence>
<comment type="subcellular location">
    <subcellularLocation>
        <location evidence="1">Cell projection</location>
        <location evidence="1">Microvillus membrane</location>
        <topology evidence="1">Multi-pass membrane protein</topology>
    </subcellularLocation>
</comment>
<dbReference type="PIRSF" id="PIRSF006060">
    <property type="entry name" value="AA_transporter"/>
    <property type="match status" value="1"/>
</dbReference>
<evidence type="ECO:0000313" key="21">
    <source>
        <dbReference type="EMBL" id="KAJ8041320.1"/>
    </source>
</evidence>
<dbReference type="GO" id="GO:0015179">
    <property type="term" value="F:L-amino acid transmembrane transporter activity"/>
    <property type="evidence" value="ECO:0007669"/>
    <property type="project" value="TreeGrafter"/>
</dbReference>
<dbReference type="Pfam" id="PF13520">
    <property type="entry name" value="AA_permease_2"/>
    <property type="match status" value="1"/>
</dbReference>
<evidence type="ECO:0000256" key="9">
    <source>
        <dbReference type="ARBA" id="ARBA00023136"/>
    </source>
</evidence>
<comment type="caution">
    <text evidence="21">The sequence shown here is derived from an EMBL/GenBank/DDBJ whole genome shotgun (WGS) entry which is preliminary data.</text>
</comment>
<feature type="transmembrane region" description="Helical" evidence="20">
    <location>
        <begin position="401"/>
        <end position="421"/>
    </location>
</feature>
<feature type="transmembrane region" description="Helical" evidence="20">
    <location>
        <begin position="292"/>
        <end position="315"/>
    </location>
</feature>
<keyword evidence="3" id="KW-0813">Transport</keyword>
<evidence type="ECO:0000256" key="13">
    <source>
        <dbReference type="ARBA" id="ARBA00051652"/>
    </source>
</evidence>
<accession>A0A9Q1CAD1</accession>
<dbReference type="Proteomes" id="UP001152320">
    <property type="component" value="Chromosome 5"/>
</dbReference>
<evidence type="ECO:0000256" key="20">
    <source>
        <dbReference type="SAM" id="Phobius"/>
    </source>
</evidence>
<evidence type="ECO:0000256" key="6">
    <source>
        <dbReference type="ARBA" id="ARBA00022692"/>
    </source>
</evidence>
<evidence type="ECO:0000313" key="22">
    <source>
        <dbReference type="Proteomes" id="UP001152320"/>
    </source>
</evidence>
<dbReference type="EMBL" id="JAIZAY010000005">
    <property type="protein sequence ID" value="KAJ8041320.1"/>
    <property type="molecule type" value="Genomic_DNA"/>
</dbReference>
<dbReference type="GO" id="GO:0015813">
    <property type="term" value="P:L-glutamate transmembrane transport"/>
    <property type="evidence" value="ECO:0007669"/>
    <property type="project" value="UniProtKB-ARBA"/>
</dbReference>
<comment type="catalytic activity">
    <reaction evidence="13">
        <text>N-acetyl-L-cysteine(out) + L-glutamate(in) = N-acetyl-L-cysteine(in) + L-glutamate(out)</text>
        <dbReference type="Rhea" id="RHEA:74567"/>
        <dbReference type="ChEBI" id="CHEBI:29985"/>
        <dbReference type="ChEBI" id="CHEBI:78236"/>
    </reaction>
</comment>
<keyword evidence="9 20" id="KW-0472">Membrane</keyword>
<feature type="transmembrane region" description="Helical" evidence="20">
    <location>
        <begin position="137"/>
        <end position="157"/>
    </location>
</feature>
<dbReference type="PANTHER" id="PTHR11785">
    <property type="entry name" value="AMINO ACID TRANSPORTER"/>
    <property type="match status" value="1"/>
</dbReference>
<comment type="catalytic activity">
    <reaction evidence="12">
        <text>L-cystine(out) + L-glutamate(in) = L-cystine(in) + L-glutamate(out)</text>
        <dbReference type="Rhea" id="RHEA:70995"/>
        <dbReference type="ChEBI" id="CHEBI:29985"/>
        <dbReference type="ChEBI" id="CHEBI:35491"/>
    </reaction>
</comment>
<dbReference type="AlphaFoldDB" id="A0A9Q1CAD1"/>
<feature type="transmembrane region" description="Helical" evidence="20">
    <location>
        <begin position="96"/>
        <end position="125"/>
    </location>
</feature>